<evidence type="ECO:0000313" key="2">
    <source>
        <dbReference type="Proteomes" id="UP000828390"/>
    </source>
</evidence>
<sequence>MSDLHKNCWRQYTYTSSDVPSPGTFVGSEVFTTRVSLFIQLAISDGTTFSTGAAVKEPRLP</sequence>
<name>A0A9D4EBI0_DREPO</name>
<keyword evidence="2" id="KW-1185">Reference proteome</keyword>
<dbReference type="Proteomes" id="UP000828390">
    <property type="component" value="Unassembled WGS sequence"/>
</dbReference>
<reference evidence="1" key="2">
    <citation type="submission" date="2020-11" db="EMBL/GenBank/DDBJ databases">
        <authorList>
            <person name="McCartney M.A."/>
            <person name="Auch B."/>
            <person name="Kono T."/>
            <person name="Mallez S."/>
            <person name="Becker A."/>
            <person name="Gohl D.M."/>
            <person name="Silverstein K.A.T."/>
            <person name="Koren S."/>
            <person name="Bechman K.B."/>
            <person name="Herman A."/>
            <person name="Abrahante J.E."/>
            <person name="Garbe J."/>
        </authorList>
    </citation>
    <scope>NUCLEOTIDE SEQUENCE</scope>
    <source>
        <strain evidence="1">Duluth1</strain>
        <tissue evidence="1">Whole animal</tissue>
    </source>
</reference>
<gene>
    <name evidence="1" type="ORF">DPMN_177650</name>
</gene>
<dbReference type="AlphaFoldDB" id="A0A9D4EBI0"/>
<proteinExistence type="predicted"/>
<reference evidence="1" key="1">
    <citation type="journal article" date="2019" name="bioRxiv">
        <title>The Genome of the Zebra Mussel, Dreissena polymorpha: A Resource for Invasive Species Research.</title>
        <authorList>
            <person name="McCartney M.A."/>
            <person name="Auch B."/>
            <person name="Kono T."/>
            <person name="Mallez S."/>
            <person name="Zhang Y."/>
            <person name="Obille A."/>
            <person name="Becker A."/>
            <person name="Abrahante J.E."/>
            <person name="Garbe J."/>
            <person name="Badalamenti J.P."/>
            <person name="Herman A."/>
            <person name="Mangelson H."/>
            <person name="Liachko I."/>
            <person name="Sullivan S."/>
            <person name="Sone E.D."/>
            <person name="Koren S."/>
            <person name="Silverstein K.A.T."/>
            <person name="Beckman K.B."/>
            <person name="Gohl D.M."/>
        </authorList>
    </citation>
    <scope>NUCLEOTIDE SEQUENCE</scope>
    <source>
        <strain evidence="1">Duluth1</strain>
        <tissue evidence="1">Whole animal</tissue>
    </source>
</reference>
<protein>
    <submittedName>
        <fullName evidence="1">Uncharacterized protein</fullName>
    </submittedName>
</protein>
<dbReference type="EMBL" id="JAIWYP010000009">
    <property type="protein sequence ID" value="KAH3776230.1"/>
    <property type="molecule type" value="Genomic_DNA"/>
</dbReference>
<accession>A0A9D4EBI0</accession>
<comment type="caution">
    <text evidence="1">The sequence shown here is derived from an EMBL/GenBank/DDBJ whole genome shotgun (WGS) entry which is preliminary data.</text>
</comment>
<organism evidence="1 2">
    <name type="scientific">Dreissena polymorpha</name>
    <name type="common">Zebra mussel</name>
    <name type="synonym">Mytilus polymorpha</name>
    <dbReference type="NCBI Taxonomy" id="45954"/>
    <lineage>
        <taxon>Eukaryota</taxon>
        <taxon>Metazoa</taxon>
        <taxon>Spiralia</taxon>
        <taxon>Lophotrochozoa</taxon>
        <taxon>Mollusca</taxon>
        <taxon>Bivalvia</taxon>
        <taxon>Autobranchia</taxon>
        <taxon>Heteroconchia</taxon>
        <taxon>Euheterodonta</taxon>
        <taxon>Imparidentia</taxon>
        <taxon>Neoheterodontei</taxon>
        <taxon>Myida</taxon>
        <taxon>Dreissenoidea</taxon>
        <taxon>Dreissenidae</taxon>
        <taxon>Dreissena</taxon>
    </lineage>
</organism>
<evidence type="ECO:0000313" key="1">
    <source>
        <dbReference type="EMBL" id="KAH3776230.1"/>
    </source>
</evidence>